<feature type="signal peptide" evidence="3">
    <location>
        <begin position="1"/>
        <end position="25"/>
    </location>
</feature>
<comment type="caution">
    <text evidence="5">The sequence shown here is derived from an EMBL/GenBank/DDBJ whole genome shotgun (WGS) entry which is preliminary data.</text>
</comment>
<proteinExistence type="inferred from homology"/>
<dbReference type="AlphaFoldDB" id="A0A4R6FSA7"/>
<dbReference type="InterPro" id="IPR002018">
    <property type="entry name" value="CarbesteraseB"/>
</dbReference>
<dbReference type="InterPro" id="IPR000997">
    <property type="entry name" value="Cholinesterase"/>
</dbReference>
<name>A0A4R6FSA7_9SPHN</name>
<evidence type="ECO:0000256" key="2">
    <source>
        <dbReference type="ARBA" id="ARBA00022801"/>
    </source>
</evidence>
<dbReference type="Gene3D" id="3.40.50.1820">
    <property type="entry name" value="alpha/beta hydrolase"/>
    <property type="match status" value="1"/>
</dbReference>
<dbReference type="InterPro" id="IPR019826">
    <property type="entry name" value="Carboxylesterase_B_AS"/>
</dbReference>
<evidence type="ECO:0000313" key="6">
    <source>
        <dbReference type="Proteomes" id="UP000295493"/>
    </source>
</evidence>
<dbReference type="EMBL" id="SNWD01000003">
    <property type="protein sequence ID" value="TDN84669.1"/>
    <property type="molecule type" value="Genomic_DNA"/>
</dbReference>
<evidence type="ECO:0000256" key="1">
    <source>
        <dbReference type="ARBA" id="ARBA00005964"/>
    </source>
</evidence>
<keyword evidence="3" id="KW-0732">Signal</keyword>
<reference evidence="5 6" key="1">
    <citation type="submission" date="2019-03" db="EMBL/GenBank/DDBJ databases">
        <title>Genomic Encyclopedia of Type Strains, Phase IV (KMG-IV): sequencing the most valuable type-strain genomes for metagenomic binning, comparative biology and taxonomic classification.</title>
        <authorList>
            <person name="Goeker M."/>
        </authorList>
    </citation>
    <scope>NUCLEOTIDE SEQUENCE [LARGE SCALE GENOMIC DNA]</scope>
    <source>
        <strain evidence="5 6">DSM 25059</strain>
    </source>
</reference>
<dbReference type="EC" id="3.1.1.-" evidence="3"/>
<evidence type="ECO:0000256" key="3">
    <source>
        <dbReference type="RuleBase" id="RU361235"/>
    </source>
</evidence>
<dbReference type="InterPro" id="IPR029058">
    <property type="entry name" value="AB_hydrolase_fold"/>
</dbReference>
<dbReference type="GO" id="GO:0004104">
    <property type="term" value="F:cholinesterase activity"/>
    <property type="evidence" value="ECO:0007669"/>
    <property type="project" value="InterPro"/>
</dbReference>
<dbReference type="Proteomes" id="UP000295493">
    <property type="component" value="Unassembled WGS sequence"/>
</dbReference>
<dbReference type="RefSeq" id="WP_133495039.1">
    <property type="nucleotide sequence ID" value="NZ_BMLU01000003.1"/>
</dbReference>
<keyword evidence="6" id="KW-1185">Reference proteome</keyword>
<protein>
    <recommendedName>
        <fullName evidence="3">Carboxylic ester hydrolase</fullName>
        <ecNumber evidence="3">3.1.1.-</ecNumber>
    </recommendedName>
</protein>
<organism evidence="5 6">
    <name type="scientific">Stakelama pacifica</name>
    <dbReference type="NCBI Taxonomy" id="517720"/>
    <lineage>
        <taxon>Bacteria</taxon>
        <taxon>Pseudomonadati</taxon>
        <taxon>Pseudomonadota</taxon>
        <taxon>Alphaproteobacteria</taxon>
        <taxon>Sphingomonadales</taxon>
        <taxon>Sphingomonadaceae</taxon>
        <taxon>Stakelama</taxon>
    </lineage>
</organism>
<evidence type="ECO:0000313" key="5">
    <source>
        <dbReference type="EMBL" id="TDN84669.1"/>
    </source>
</evidence>
<dbReference type="PROSITE" id="PS00122">
    <property type="entry name" value="CARBOXYLESTERASE_B_1"/>
    <property type="match status" value="1"/>
</dbReference>
<dbReference type="PANTHER" id="PTHR11559">
    <property type="entry name" value="CARBOXYLESTERASE"/>
    <property type="match status" value="1"/>
</dbReference>
<dbReference type="OrthoDB" id="9775851at2"/>
<accession>A0A4R6FSA7</accession>
<gene>
    <name evidence="5" type="ORF">EV664_103316</name>
</gene>
<dbReference type="InterPro" id="IPR050309">
    <property type="entry name" value="Type-B_Carboxylest/Lipase"/>
</dbReference>
<dbReference type="PRINTS" id="PR00878">
    <property type="entry name" value="CHOLNESTRASE"/>
</dbReference>
<feature type="chain" id="PRO_5021037053" description="Carboxylic ester hydrolase" evidence="3">
    <location>
        <begin position="26"/>
        <end position="535"/>
    </location>
</feature>
<dbReference type="SUPFAM" id="SSF53474">
    <property type="entry name" value="alpha/beta-Hydrolases"/>
    <property type="match status" value="1"/>
</dbReference>
<feature type="domain" description="Carboxylesterase type B" evidence="4">
    <location>
        <begin position="391"/>
        <end position="499"/>
    </location>
</feature>
<comment type="similarity">
    <text evidence="1 3">Belongs to the type-B carboxylesterase/lipase family.</text>
</comment>
<sequence>MAFFSRILTASALAALFVAPGIAAAAPGPEVTIDTGTLAGSTESDVASFKGIPFARPPIGALRWRAPQRADVWKGVKQATEFGHDCMQKPFPSDAAPLGTTPAEDCLTANVWTPASALAGGRKLPVVVWIYGGGFVNGGSSPAVYDGSAFARQDVVFVSFNYRLGRFGFFAHPALTAEAGDQPTANYGLMDQVAALQWVQRNIAQFGGDPSQVTIMGESAGGFSVLELLASPLTKGLFDKAFVMSGGGRKLIGGMPLESDDPQVTSAEQVGLNFAAAQGISGDGPKALAALRALPADKVLGGINLAFRGDPGKQEYVNGPVIDGKLVVSDTDVALRRGEMKIMPTMIGATSWDIGFPMAKTKEELFAQFGPDADKARKVFDPTGDKPFEEVASQVARDRLMIEPAQFVAGEVAKAGGDAWQYRFAYVADSKRKEWPGAPHATDIPFFFDTVAAKYGKDLTQDDAHAADLFNRYAVNFVKTGNPNGPGLPDWEAYRYHGRDVQMLGPDASAANREDPLADQLELVRAAAERAVQAD</sequence>
<feature type="domain" description="Carboxylesterase type B" evidence="4">
    <location>
        <begin position="29"/>
        <end position="363"/>
    </location>
</feature>
<evidence type="ECO:0000259" key="4">
    <source>
        <dbReference type="Pfam" id="PF00135"/>
    </source>
</evidence>
<dbReference type="Pfam" id="PF00135">
    <property type="entry name" value="COesterase"/>
    <property type="match status" value="2"/>
</dbReference>
<keyword evidence="2 3" id="KW-0378">Hydrolase</keyword>